<name>A0A645AZP2_9ZZZZ</name>
<organism evidence="1">
    <name type="scientific">bioreactor metagenome</name>
    <dbReference type="NCBI Taxonomy" id="1076179"/>
    <lineage>
        <taxon>unclassified sequences</taxon>
        <taxon>metagenomes</taxon>
        <taxon>ecological metagenomes</taxon>
    </lineage>
</organism>
<reference evidence="1" key="1">
    <citation type="submission" date="2019-08" db="EMBL/GenBank/DDBJ databases">
        <authorList>
            <person name="Kucharzyk K."/>
            <person name="Murdoch R.W."/>
            <person name="Higgins S."/>
            <person name="Loffler F."/>
        </authorList>
    </citation>
    <scope>NUCLEOTIDE SEQUENCE</scope>
</reference>
<accession>A0A645AZP2</accession>
<proteinExistence type="predicted"/>
<evidence type="ECO:0000313" key="1">
    <source>
        <dbReference type="EMBL" id="MPM58258.1"/>
    </source>
</evidence>
<dbReference type="AntiFam" id="ANF00095">
    <property type="entry name" value="Shadow ORF (opposite ABC transporters)"/>
</dbReference>
<protein>
    <submittedName>
        <fullName evidence="1">Uncharacterized protein</fullName>
    </submittedName>
</protein>
<dbReference type="AlphaFoldDB" id="A0A645AZP2"/>
<comment type="caution">
    <text evidence="1">The sequence shown here is derived from an EMBL/GenBank/DDBJ whole genome shotgun (WGS) entry which is preliminary data.</text>
</comment>
<sequence length="174" mass="18771">MAARIIGAVSFHPGGISVAQTNNELMCLGDLGRCHHLRIAGIGFAPTNVFSDGARKKKGFLRHQSNLLTQGFESELLKQNAIQFDLALAGLIEAGDEVDQGRFTRPGSTNDAHRLTRLDFKRNIGQSFITGWIVAKADMIKLEQGNSGTFCGRQAALAFFKGGLCAQHFADPLG</sequence>
<dbReference type="EMBL" id="VSSQ01016672">
    <property type="protein sequence ID" value="MPM58258.1"/>
    <property type="molecule type" value="Genomic_DNA"/>
</dbReference>
<gene>
    <name evidence="1" type="ORF">SDC9_105089</name>
</gene>